<sequence>MFMERKTFIRWYIVALRKRVKKWADNEMQKLERGSCILLDLTFAEQWLDAEEIRWAWGCVENARKLAQELKIIRAIKT</sequence>
<dbReference type="AlphaFoldDB" id="A0A1F6EI74"/>
<organism evidence="1 2">
    <name type="scientific">Candidatus Kaiserbacteria bacterium RIFCSPLOWO2_01_FULL_53_17</name>
    <dbReference type="NCBI Taxonomy" id="1798511"/>
    <lineage>
        <taxon>Bacteria</taxon>
        <taxon>Candidatus Kaiseribacteriota</taxon>
    </lineage>
</organism>
<comment type="caution">
    <text evidence="1">The sequence shown here is derived from an EMBL/GenBank/DDBJ whole genome shotgun (WGS) entry which is preliminary data.</text>
</comment>
<proteinExistence type="predicted"/>
<evidence type="ECO:0000313" key="1">
    <source>
        <dbReference type="EMBL" id="OGG73317.1"/>
    </source>
</evidence>
<name>A0A1F6EI74_9BACT</name>
<reference evidence="1 2" key="1">
    <citation type="journal article" date="2016" name="Nat. Commun.">
        <title>Thousands of microbial genomes shed light on interconnected biogeochemical processes in an aquifer system.</title>
        <authorList>
            <person name="Anantharaman K."/>
            <person name="Brown C.T."/>
            <person name="Hug L.A."/>
            <person name="Sharon I."/>
            <person name="Castelle C.J."/>
            <person name="Probst A.J."/>
            <person name="Thomas B.C."/>
            <person name="Singh A."/>
            <person name="Wilkins M.J."/>
            <person name="Karaoz U."/>
            <person name="Brodie E.L."/>
            <person name="Williams K.H."/>
            <person name="Hubbard S.S."/>
            <person name="Banfield J.F."/>
        </authorList>
    </citation>
    <scope>NUCLEOTIDE SEQUENCE [LARGE SCALE GENOMIC DNA]</scope>
</reference>
<gene>
    <name evidence="1" type="ORF">A3A38_01340</name>
</gene>
<dbReference type="Proteomes" id="UP000177306">
    <property type="component" value="Unassembled WGS sequence"/>
</dbReference>
<protein>
    <submittedName>
        <fullName evidence="1">Uncharacterized protein</fullName>
    </submittedName>
</protein>
<evidence type="ECO:0000313" key="2">
    <source>
        <dbReference type="Proteomes" id="UP000177306"/>
    </source>
</evidence>
<dbReference type="EMBL" id="MFLY01000003">
    <property type="protein sequence ID" value="OGG73317.1"/>
    <property type="molecule type" value="Genomic_DNA"/>
</dbReference>
<accession>A0A1F6EI74</accession>